<dbReference type="EMBL" id="NEDP02003450">
    <property type="protein sequence ID" value="OWF48656.1"/>
    <property type="molecule type" value="Genomic_DNA"/>
</dbReference>
<keyword evidence="3" id="KW-1185">Reference proteome</keyword>
<dbReference type="Gene3D" id="3.40.50.12370">
    <property type="match status" value="1"/>
</dbReference>
<name>A0A210QIY7_MIZYE</name>
<feature type="domain" description="UspA" evidence="1">
    <location>
        <begin position="15"/>
        <end position="55"/>
    </location>
</feature>
<reference evidence="2 3" key="1">
    <citation type="journal article" date="2017" name="Nat. Ecol. Evol.">
        <title>Scallop genome provides insights into evolution of bilaterian karyotype and development.</title>
        <authorList>
            <person name="Wang S."/>
            <person name="Zhang J."/>
            <person name="Jiao W."/>
            <person name="Li J."/>
            <person name="Xun X."/>
            <person name="Sun Y."/>
            <person name="Guo X."/>
            <person name="Huan P."/>
            <person name="Dong B."/>
            <person name="Zhang L."/>
            <person name="Hu X."/>
            <person name="Sun X."/>
            <person name="Wang J."/>
            <person name="Zhao C."/>
            <person name="Wang Y."/>
            <person name="Wang D."/>
            <person name="Huang X."/>
            <person name="Wang R."/>
            <person name="Lv J."/>
            <person name="Li Y."/>
            <person name="Zhang Z."/>
            <person name="Liu B."/>
            <person name="Lu W."/>
            <person name="Hui Y."/>
            <person name="Liang J."/>
            <person name="Zhou Z."/>
            <person name="Hou R."/>
            <person name="Li X."/>
            <person name="Liu Y."/>
            <person name="Li H."/>
            <person name="Ning X."/>
            <person name="Lin Y."/>
            <person name="Zhao L."/>
            <person name="Xing Q."/>
            <person name="Dou J."/>
            <person name="Li Y."/>
            <person name="Mao J."/>
            <person name="Guo H."/>
            <person name="Dou H."/>
            <person name="Li T."/>
            <person name="Mu C."/>
            <person name="Jiang W."/>
            <person name="Fu Q."/>
            <person name="Fu X."/>
            <person name="Miao Y."/>
            <person name="Liu J."/>
            <person name="Yu Q."/>
            <person name="Li R."/>
            <person name="Liao H."/>
            <person name="Li X."/>
            <person name="Kong Y."/>
            <person name="Jiang Z."/>
            <person name="Chourrout D."/>
            <person name="Li R."/>
            <person name="Bao Z."/>
        </authorList>
    </citation>
    <scope>NUCLEOTIDE SEQUENCE [LARGE SCALE GENOMIC DNA]</scope>
    <source>
        <strain evidence="2 3">PY_sf001</strain>
    </source>
</reference>
<gene>
    <name evidence="2" type="ORF">KP79_PYT16196</name>
</gene>
<proteinExistence type="predicted"/>
<evidence type="ECO:0000313" key="3">
    <source>
        <dbReference type="Proteomes" id="UP000242188"/>
    </source>
</evidence>
<dbReference type="AlphaFoldDB" id="A0A210QIY7"/>
<evidence type="ECO:0000313" key="2">
    <source>
        <dbReference type="EMBL" id="OWF48656.1"/>
    </source>
</evidence>
<accession>A0A210QIY7</accession>
<evidence type="ECO:0000259" key="1">
    <source>
        <dbReference type="Pfam" id="PF00582"/>
    </source>
</evidence>
<sequence>MAEPTDGQKSCSGQRTVVVAIDESEHAEHAFDFYVQNVKKPGDSVVLVTVPEHQSIFNSCE</sequence>
<dbReference type="Proteomes" id="UP000242188">
    <property type="component" value="Unassembled WGS sequence"/>
</dbReference>
<comment type="caution">
    <text evidence="2">The sequence shown here is derived from an EMBL/GenBank/DDBJ whole genome shotgun (WGS) entry which is preliminary data.</text>
</comment>
<organism evidence="2 3">
    <name type="scientific">Mizuhopecten yessoensis</name>
    <name type="common">Japanese scallop</name>
    <name type="synonym">Patinopecten yessoensis</name>
    <dbReference type="NCBI Taxonomy" id="6573"/>
    <lineage>
        <taxon>Eukaryota</taxon>
        <taxon>Metazoa</taxon>
        <taxon>Spiralia</taxon>
        <taxon>Lophotrochozoa</taxon>
        <taxon>Mollusca</taxon>
        <taxon>Bivalvia</taxon>
        <taxon>Autobranchia</taxon>
        <taxon>Pteriomorphia</taxon>
        <taxon>Pectinida</taxon>
        <taxon>Pectinoidea</taxon>
        <taxon>Pectinidae</taxon>
        <taxon>Mizuhopecten</taxon>
    </lineage>
</organism>
<protein>
    <recommendedName>
        <fullName evidence="1">UspA domain-containing protein</fullName>
    </recommendedName>
</protein>
<dbReference type="Pfam" id="PF00582">
    <property type="entry name" value="Usp"/>
    <property type="match status" value="1"/>
</dbReference>
<dbReference type="SUPFAM" id="SSF52402">
    <property type="entry name" value="Adenine nucleotide alpha hydrolases-like"/>
    <property type="match status" value="1"/>
</dbReference>
<dbReference type="InterPro" id="IPR006016">
    <property type="entry name" value="UspA"/>
</dbReference>